<dbReference type="Proteomes" id="UP000076532">
    <property type="component" value="Unassembled WGS sequence"/>
</dbReference>
<reference evidence="4 5" key="1">
    <citation type="journal article" date="2016" name="Mol. Biol. Evol.">
        <title>Comparative Genomics of Early-Diverging Mushroom-Forming Fungi Provides Insights into the Origins of Lignocellulose Decay Capabilities.</title>
        <authorList>
            <person name="Nagy L.G."/>
            <person name="Riley R."/>
            <person name="Tritt A."/>
            <person name="Adam C."/>
            <person name="Daum C."/>
            <person name="Floudas D."/>
            <person name="Sun H."/>
            <person name="Yadav J.S."/>
            <person name="Pangilinan J."/>
            <person name="Larsson K.H."/>
            <person name="Matsuura K."/>
            <person name="Barry K."/>
            <person name="Labutti K."/>
            <person name="Kuo R."/>
            <person name="Ohm R.A."/>
            <person name="Bhattacharya S.S."/>
            <person name="Shirouzu T."/>
            <person name="Yoshinaga Y."/>
            <person name="Martin F.M."/>
            <person name="Grigoriev I.V."/>
            <person name="Hibbett D.S."/>
        </authorList>
    </citation>
    <scope>NUCLEOTIDE SEQUENCE [LARGE SCALE GENOMIC DNA]</scope>
    <source>
        <strain evidence="4 5">CBS 109695</strain>
    </source>
</reference>
<feature type="compositionally biased region" description="Polar residues" evidence="1">
    <location>
        <begin position="126"/>
        <end position="137"/>
    </location>
</feature>
<proteinExistence type="predicted"/>
<feature type="transmembrane region" description="Helical" evidence="2">
    <location>
        <begin position="245"/>
        <end position="264"/>
    </location>
</feature>
<evidence type="ECO:0000256" key="2">
    <source>
        <dbReference type="SAM" id="Phobius"/>
    </source>
</evidence>
<feature type="compositionally biased region" description="Polar residues" evidence="1">
    <location>
        <begin position="100"/>
        <end position="109"/>
    </location>
</feature>
<feature type="region of interest" description="Disordered" evidence="1">
    <location>
        <begin position="97"/>
        <end position="141"/>
    </location>
</feature>
<keyword evidence="5" id="KW-1185">Reference proteome</keyword>
<feature type="signal peptide" evidence="3">
    <location>
        <begin position="1"/>
        <end position="17"/>
    </location>
</feature>
<dbReference type="EMBL" id="KV417660">
    <property type="protein sequence ID" value="KZP11594.1"/>
    <property type="molecule type" value="Genomic_DNA"/>
</dbReference>
<evidence type="ECO:0000313" key="5">
    <source>
        <dbReference type="Proteomes" id="UP000076532"/>
    </source>
</evidence>
<evidence type="ECO:0000256" key="1">
    <source>
        <dbReference type="SAM" id="MobiDB-lite"/>
    </source>
</evidence>
<feature type="chain" id="PRO_5007870628" evidence="3">
    <location>
        <begin position="18"/>
        <end position="327"/>
    </location>
</feature>
<keyword evidence="2" id="KW-1133">Transmembrane helix</keyword>
<organism evidence="4 5">
    <name type="scientific">Athelia psychrophila</name>
    <dbReference type="NCBI Taxonomy" id="1759441"/>
    <lineage>
        <taxon>Eukaryota</taxon>
        <taxon>Fungi</taxon>
        <taxon>Dikarya</taxon>
        <taxon>Basidiomycota</taxon>
        <taxon>Agaricomycotina</taxon>
        <taxon>Agaricomycetes</taxon>
        <taxon>Agaricomycetidae</taxon>
        <taxon>Atheliales</taxon>
        <taxon>Atheliaceae</taxon>
        <taxon>Athelia</taxon>
    </lineage>
</organism>
<name>A0A166AGW6_9AGAM</name>
<feature type="region of interest" description="Disordered" evidence="1">
    <location>
        <begin position="161"/>
        <end position="183"/>
    </location>
</feature>
<keyword evidence="2" id="KW-0812">Transmembrane</keyword>
<feature type="transmembrane region" description="Helical" evidence="2">
    <location>
        <begin position="270"/>
        <end position="288"/>
    </location>
</feature>
<keyword evidence="3" id="KW-0732">Signal</keyword>
<dbReference type="AlphaFoldDB" id="A0A166AGW6"/>
<evidence type="ECO:0000313" key="4">
    <source>
        <dbReference type="EMBL" id="KZP11594.1"/>
    </source>
</evidence>
<accession>A0A166AGW6</accession>
<feature type="transmembrane region" description="Helical" evidence="2">
    <location>
        <begin position="74"/>
        <end position="91"/>
    </location>
</feature>
<evidence type="ECO:0000256" key="3">
    <source>
        <dbReference type="SAM" id="SignalP"/>
    </source>
</evidence>
<feature type="compositionally biased region" description="Basic residues" evidence="1">
    <location>
        <begin position="112"/>
        <end position="121"/>
    </location>
</feature>
<sequence length="327" mass="36899">MRLWSIVYGMSLSLVKTLTNELLPATTTISPSSECSSHPSCSNFHTSSSPFTPLTVLFAGTRSADLDHFSYRHAYIHFSLLYLLTYFLLSFKRTQHRPTRNTNAGSSELHSPRSRNTSRRTHQPDADSTPSSASQPRSDGVLALPPLTHLALRPHPHLTRRLHAPRSAMLVPRQHDRTSPAPMRPPAPIFSSAYIRAPQTPAHCTTARAPSSTGERELQYCGHIRGGPITTSTSNWYPKRFKVQVVFKVSYCIVMLLVHFVYHYICSNTVSLSCLCVLYILFASYIFVSQSFLETPQRVCVGLVWVGYMYMLMRRPGQFAVLWRHVS</sequence>
<protein>
    <submittedName>
        <fullName evidence="4">Uncharacterized protein</fullName>
    </submittedName>
</protein>
<keyword evidence="2" id="KW-0472">Membrane</keyword>
<gene>
    <name evidence="4" type="ORF">FIBSPDRAFT_182145</name>
</gene>